<accession>A0A645GP24</accession>
<proteinExistence type="predicted"/>
<protein>
    <submittedName>
        <fullName evidence="1">Uncharacterized protein</fullName>
    </submittedName>
</protein>
<dbReference type="AlphaFoldDB" id="A0A645GP24"/>
<evidence type="ECO:0000313" key="1">
    <source>
        <dbReference type="EMBL" id="MPN28668.1"/>
    </source>
</evidence>
<reference evidence="1" key="1">
    <citation type="submission" date="2019-08" db="EMBL/GenBank/DDBJ databases">
        <authorList>
            <person name="Kucharzyk K."/>
            <person name="Murdoch R.W."/>
            <person name="Higgins S."/>
            <person name="Loffler F."/>
        </authorList>
    </citation>
    <scope>NUCLEOTIDE SEQUENCE</scope>
</reference>
<dbReference type="InterPro" id="IPR027558">
    <property type="entry name" value="Pre_pil_HX9DG_C"/>
</dbReference>
<sequence length="177" mass="19180">MIYQTGDYPDGNKRVWADLLSSEGGYTSRNVFACPGLKPTADKVQTNHTPSGMTYTGYGYNFRYLGSFMARSSSNHTPAKLSRIRYPSQCYLALDTNQGAGTSIGIFRVTEILSSVPTTNGFPDARHSGGLNILFVDGHVEWRKVTAANPYLELGSGGISTADVSPGKRNWSGGRLD</sequence>
<organism evidence="1">
    <name type="scientific">bioreactor metagenome</name>
    <dbReference type="NCBI Taxonomy" id="1076179"/>
    <lineage>
        <taxon>unclassified sequences</taxon>
        <taxon>metagenomes</taxon>
        <taxon>ecological metagenomes</taxon>
    </lineage>
</organism>
<name>A0A645GP24_9ZZZZ</name>
<gene>
    <name evidence="1" type="ORF">SDC9_176112</name>
</gene>
<dbReference type="NCBIfam" id="TIGR04294">
    <property type="entry name" value="pre_pil_HX9DG"/>
    <property type="match status" value="1"/>
</dbReference>
<dbReference type="EMBL" id="VSSQ01079036">
    <property type="protein sequence ID" value="MPN28668.1"/>
    <property type="molecule type" value="Genomic_DNA"/>
</dbReference>
<comment type="caution">
    <text evidence="1">The sequence shown here is derived from an EMBL/GenBank/DDBJ whole genome shotgun (WGS) entry which is preliminary data.</text>
</comment>